<feature type="transmembrane region" description="Helical" evidence="7">
    <location>
        <begin position="184"/>
        <end position="204"/>
    </location>
</feature>
<evidence type="ECO:0000256" key="2">
    <source>
        <dbReference type="ARBA" id="ARBA00008193"/>
    </source>
</evidence>
<evidence type="ECO:0000313" key="9">
    <source>
        <dbReference type="EMBL" id="SHN45089.1"/>
    </source>
</evidence>
<dbReference type="OrthoDB" id="9791874at2"/>
<name>A0A1M7RG17_9ACTN</name>
<keyword evidence="4 7" id="KW-0812">Transmembrane</keyword>
<dbReference type="EMBL" id="FRCS01000011">
    <property type="protein sequence ID" value="SHN45089.1"/>
    <property type="molecule type" value="Genomic_DNA"/>
</dbReference>
<feature type="transmembrane region" description="Helical" evidence="7">
    <location>
        <begin position="37"/>
        <end position="56"/>
    </location>
</feature>
<evidence type="ECO:0000256" key="7">
    <source>
        <dbReference type="SAM" id="Phobius"/>
    </source>
</evidence>
<evidence type="ECO:0000256" key="6">
    <source>
        <dbReference type="ARBA" id="ARBA00023136"/>
    </source>
</evidence>
<organism evidence="9 10">
    <name type="scientific">Cryptosporangium aurantiacum</name>
    <dbReference type="NCBI Taxonomy" id="134849"/>
    <lineage>
        <taxon>Bacteria</taxon>
        <taxon>Bacillati</taxon>
        <taxon>Actinomycetota</taxon>
        <taxon>Actinomycetes</taxon>
        <taxon>Cryptosporangiales</taxon>
        <taxon>Cryptosporangiaceae</taxon>
        <taxon>Cryptosporangium</taxon>
    </lineage>
</organism>
<keyword evidence="5 7" id="KW-1133">Transmembrane helix</keyword>
<dbReference type="PANTHER" id="PTHR30506">
    <property type="entry name" value="INNER MEMBRANE PROTEIN"/>
    <property type="match status" value="1"/>
</dbReference>
<evidence type="ECO:0000256" key="5">
    <source>
        <dbReference type="ARBA" id="ARBA00022989"/>
    </source>
</evidence>
<comment type="similarity">
    <text evidence="2">Belongs to the UPF0126 family.</text>
</comment>
<evidence type="ECO:0000256" key="3">
    <source>
        <dbReference type="ARBA" id="ARBA00022475"/>
    </source>
</evidence>
<keyword evidence="6 7" id="KW-0472">Membrane</keyword>
<evidence type="ECO:0000256" key="1">
    <source>
        <dbReference type="ARBA" id="ARBA00004651"/>
    </source>
</evidence>
<evidence type="ECO:0000259" key="8">
    <source>
        <dbReference type="Pfam" id="PF03458"/>
    </source>
</evidence>
<protein>
    <submittedName>
        <fullName evidence="9">Uncharacterized membrane protein YeiH</fullName>
    </submittedName>
</protein>
<proteinExistence type="inferred from homology"/>
<dbReference type="RefSeq" id="WP_073261797.1">
    <property type="nucleotide sequence ID" value="NZ_FRCS01000011.1"/>
</dbReference>
<dbReference type="PANTHER" id="PTHR30506:SF3">
    <property type="entry name" value="UPF0126 INNER MEMBRANE PROTEIN YADS-RELATED"/>
    <property type="match status" value="1"/>
</dbReference>
<dbReference type="InterPro" id="IPR005115">
    <property type="entry name" value="Gly_transporter"/>
</dbReference>
<feature type="domain" description="Glycine transporter" evidence="8">
    <location>
        <begin position="101"/>
        <end position="173"/>
    </location>
</feature>
<dbReference type="STRING" id="134849.SAMN05443668_111125"/>
<keyword evidence="10" id="KW-1185">Reference proteome</keyword>
<feature type="domain" description="Glycine transporter" evidence="8">
    <location>
        <begin position="15"/>
        <end position="89"/>
    </location>
</feature>
<dbReference type="Pfam" id="PF03458">
    <property type="entry name" value="Gly_transporter"/>
    <property type="match status" value="2"/>
</dbReference>
<evidence type="ECO:0000256" key="4">
    <source>
        <dbReference type="ARBA" id="ARBA00022692"/>
    </source>
</evidence>
<evidence type="ECO:0000313" key="10">
    <source>
        <dbReference type="Proteomes" id="UP000184440"/>
    </source>
</evidence>
<gene>
    <name evidence="9" type="ORF">SAMN05443668_111125</name>
</gene>
<feature type="transmembrane region" description="Helical" evidence="7">
    <location>
        <begin position="95"/>
        <end position="113"/>
    </location>
</feature>
<comment type="subcellular location">
    <subcellularLocation>
        <location evidence="1">Cell membrane</location>
        <topology evidence="1">Multi-pass membrane protein</topology>
    </subcellularLocation>
</comment>
<feature type="transmembrane region" description="Helical" evidence="7">
    <location>
        <begin position="125"/>
        <end position="146"/>
    </location>
</feature>
<feature type="transmembrane region" description="Helical" evidence="7">
    <location>
        <begin position="158"/>
        <end position="177"/>
    </location>
</feature>
<dbReference type="AlphaFoldDB" id="A0A1M7RG17"/>
<reference evidence="9 10" key="1">
    <citation type="submission" date="2016-11" db="EMBL/GenBank/DDBJ databases">
        <authorList>
            <person name="Jaros S."/>
            <person name="Januszkiewicz K."/>
            <person name="Wedrychowicz H."/>
        </authorList>
    </citation>
    <scope>NUCLEOTIDE SEQUENCE [LARGE SCALE GENOMIC DNA]</scope>
    <source>
        <strain evidence="9 10">DSM 46144</strain>
    </source>
</reference>
<dbReference type="Proteomes" id="UP000184440">
    <property type="component" value="Unassembled WGS sequence"/>
</dbReference>
<feature type="transmembrane region" description="Helical" evidence="7">
    <location>
        <begin position="68"/>
        <end position="89"/>
    </location>
</feature>
<accession>A0A1M7RG17</accession>
<dbReference type="GO" id="GO:0005886">
    <property type="term" value="C:plasma membrane"/>
    <property type="evidence" value="ECO:0007669"/>
    <property type="project" value="UniProtKB-SubCell"/>
</dbReference>
<keyword evidence="3" id="KW-1003">Cell membrane</keyword>
<sequence length="243" mass="24608">MLAADVTAALTIPAWLDAASAAVGGLFGALTARQAGLDLMGSVVIAVATGLGGGLLRDTLLQRGTPVALTNPWLISTALVAALGGILFARVATRLSTPFALLDALFLGVYSVVGADKAVRAELPLVSCVLLGVITGVGGGVLRDILVGDRPVLLRPGAVYATAAALGATLYAVPVSLTGNAGVWFGPAVALVVALRLGAIRLGWSTPSPEAVDARVAAVAALPARLARRVPIRRPHRIDPPER</sequence>